<dbReference type="Gene3D" id="1.20.5.170">
    <property type="match status" value="1"/>
</dbReference>
<dbReference type="EMBL" id="CP090163">
    <property type="protein sequence ID" value="UJO11267.1"/>
    <property type="molecule type" value="Genomic_DNA"/>
</dbReference>
<keyword evidence="2" id="KW-0805">Transcription regulation</keyword>
<protein>
    <recommendedName>
        <fullName evidence="7">BZIP domain-containing protein</fullName>
    </recommendedName>
</protein>
<dbReference type="GO" id="GO:0005634">
    <property type="term" value="C:nucleus"/>
    <property type="evidence" value="ECO:0007669"/>
    <property type="project" value="UniProtKB-SubCell"/>
</dbReference>
<feature type="compositionally biased region" description="Basic and acidic residues" evidence="6">
    <location>
        <begin position="110"/>
        <end position="125"/>
    </location>
</feature>
<evidence type="ECO:0000313" key="8">
    <source>
        <dbReference type="EMBL" id="UJO11267.1"/>
    </source>
</evidence>
<reference evidence="8" key="1">
    <citation type="submission" date="2021-12" db="EMBL/GenBank/DDBJ databases">
        <authorList>
            <person name="Zaccaron A."/>
            <person name="Stergiopoulos I."/>
        </authorList>
    </citation>
    <scope>NUCLEOTIDE SEQUENCE</scope>
    <source>
        <strain evidence="8">Race5_Kim</strain>
    </source>
</reference>
<keyword evidence="4" id="KW-0804">Transcription</keyword>
<evidence type="ECO:0000259" key="7">
    <source>
        <dbReference type="PROSITE" id="PS50217"/>
    </source>
</evidence>
<sequence>MIDASAYQATEANTVFSTTDATSTPLQPNLLFDHPHDIVPSYQDGGHLSTSLGEVHSFAPAGSNLSSSRPTATPDSTPDTTAHRVGGSTPSSVGADSPGSGSSKIRKRQRNTEAARRYRQRKLDRASELEEALEAMGKERDELRLKLAKAETEAGVLRGLVGK</sequence>
<dbReference type="PROSITE" id="PS50217">
    <property type="entry name" value="BZIP"/>
    <property type="match status" value="1"/>
</dbReference>
<evidence type="ECO:0000256" key="6">
    <source>
        <dbReference type="SAM" id="MobiDB-lite"/>
    </source>
</evidence>
<dbReference type="SUPFAM" id="SSF57959">
    <property type="entry name" value="Leucine zipper domain"/>
    <property type="match status" value="1"/>
</dbReference>
<comment type="subcellular location">
    <subcellularLocation>
        <location evidence="1">Nucleus</location>
    </subcellularLocation>
</comment>
<dbReference type="PANTHER" id="PTHR13044:SF14">
    <property type="entry name" value="CRYPTOCEPHAL, ISOFORM A"/>
    <property type="match status" value="1"/>
</dbReference>
<dbReference type="InterPro" id="IPR004827">
    <property type="entry name" value="bZIP"/>
</dbReference>
<dbReference type="GO" id="GO:0001228">
    <property type="term" value="F:DNA-binding transcription activator activity, RNA polymerase II-specific"/>
    <property type="evidence" value="ECO:0007669"/>
    <property type="project" value="TreeGrafter"/>
</dbReference>
<dbReference type="GeneID" id="71980456"/>
<dbReference type="OrthoDB" id="2257100at2759"/>
<dbReference type="PROSITE" id="PS00036">
    <property type="entry name" value="BZIP_BASIC"/>
    <property type="match status" value="1"/>
</dbReference>
<evidence type="ECO:0000256" key="4">
    <source>
        <dbReference type="ARBA" id="ARBA00023163"/>
    </source>
</evidence>
<reference evidence="8" key="2">
    <citation type="journal article" date="2022" name="Microb. Genom.">
        <title>A chromosome-scale genome assembly of the tomato pathogen Cladosporium fulvum reveals a compartmentalized genome architecture and the presence of a dispensable chromosome.</title>
        <authorList>
            <person name="Zaccaron A.Z."/>
            <person name="Chen L.H."/>
            <person name="Samaras A."/>
            <person name="Stergiopoulos I."/>
        </authorList>
    </citation>
    <scope>NUCLEOTIDE SEQUENCE</scope>
    <source>
        <strain evidence="8">Race5_Kim</strain>
    </source>
</reference>
<dbReference type="PANTHER" id="PTHR13044">
    <property type="entry name" value="ACTIVATING TRANSCRIPTION FACTOR ATF 4/5"/>
    <property type="match status" value="1"/>
</dbReference>
<keyword evidence="9" id="KW-1185">Reference proteome</keyword>
<dbReference type="SMART" id="SM00338">
    <property type="entry name" value="BRLZ"/>
    <property type="match status" value="1"/>
</dbReference>
<evidence type="ECO:0000256" key="5">
    <source>
        <dbReference type="ARBA" id="ARBA00023242"/>
    </source>
</evidence>
<keyword evidence="3" id="KW-0238">DNA-binding</keyword>
<dbReference type="GO" id="GO:0000977">
    <property type="term" value="F:RNA polymerase II transcription regulatory region sequence-specific DNA binding"/>
    <property type="evidence" value="ECO:0007669"/>
    <property type="project" value="TreeGrafter"/>
</dbReference>
<evidence type="ECO:0000256" key="1">
    <source>
        <dbReference type="ARBA" id="ARBA00004123"/>
    </source>
</evidence>
<accession>A0A9Q8P324</accession>
<feature type="domain" description="BZIP" evidence="7">
    <location>
        <begin position="101"/>
        <end position="163"/>
    </location>
</feature>
<dbReference type="Proteomes" id="UP000756132">
    <property type="component" value="Chromosome 1"/>
</dbReference>
<feature type="compositionally biased region" description="Polar residues" evidence="6">
    <location>
        <begin position="88"/>
        <end position="103"/>
    </location>
</feature>
<evidence type="ECO:0000256" key="2">
    <source>
        <dbReference type="ARBA" id="ARBA00023015"/>
    </source>
</evidence>
<organism evidence="8 9">
    <name type="scientific">Passalora fulva</name>
    <name type="common">Tomato leaf mold</name>
    <name type="synonym">Cladosporium fulvum</name>
    <dbReference type="NCBI Taxonomy" id="5499"/>
    <lineage>
        <taxon>Eukaryota</taxon>
        <taxon>Fungi</taxon>
        <taxon>Dikarya</taxon>
        <taxon>Ascomycota</taxon>
        <taxon>Pezizomycotina</taxon>
        <taxon>Dothideomycetes</taxon>
        <taxon>Dothideomycetidae</taxon>
        <taxon>Mycosphaerellales</taxon>
        <taxon>Mycosphaerellaceae</taxon>
        <taxon>Fulvia</taxon>
    </lineage>
</organism>
<proteinExistence type="predicted"/>
<dbReference type="RefSeq" id="XP_047755633.1">
    <property type="nucleotide sequence ID" value="XM_047899726.1"/>
</dbReference>
<feature type="compositionally biased region" description="Low complexity" evidence="6">
    <location>
        <begin position="66"/>
        <end position="80"/>
    </location>
</feature>
<gene>
    <name evidence="8" type="ORF">CLAFUR5_00578</name>
</gene>
<dbReference type="CDD" id="cd14686">
    <property type="entry name" value="bZIP"/>
    <property type="match status" value="1"/>
</dbReference>
<keyword evidence="5" id="KW-0539">Nucleus</keyword>
<dbReference type="Pfam" id="PF07716">
    <property type="entry name" value="bZIP_2"/>
    <property type="match status" value="1"/>
</dbReference>
<dbReference type="InterPro" id="IPR046347">
    <property type="entry name" value="bZIP_sf"/>
</dbReference>
<name>A0A9Q8P324_PASFU</name>
<evidence type="ECO:0000256" key="3">
    <source>
        <dbReference type="ARBA" id="ARBA00023125"/>
    </source>
</evidence>
<dbReference type="KEGG" id="ffu:CLAFUR5_00578"/>
<dbReference type="AlphaFoldDB" id="A0A9Q8P324"/>
<evidence type="ECO:0000313" key="9">
    <source>
        <dbReference type="Proteomes" id="UP000756132"/>
    </source>
</evidence>
<feature type="region of interest" description="Disordered" evidence="6">
    <location>
        <begin position="59"/>
        <end position="125"/>
    </location>
</feature>